<gene>
    <name evidence="1" type="ORF">HPB49_023315</name>
</gene>
<protein>
    <submittedName>
        <fullName evidence="1">Uncharacterized protein</fullName>
    </submittedName>
</protein>
<dbReference type="Proteomes" id="UP000821865">
    <property type="component" value="Chromosome 5"/>
</dbReference>
<keyword evidence="2" id="KW-1185">Reference proteome</keyword>
<evidence type="ECO:0000313" key="1">
    <source>
        <dbReference type="EMBL" id="KAH7950379.1"/>
    </source>
</evidence>
<proteinExistence type="predicted"/>
<name>A0ACB8CTA0_DERSI</name>
<evidence type="ECO:0000313" key="2">
    <source>
        <dbReference type="Proteomes" id="UP000821865"/>
    </source>
</evidence>
<dbReference type="EMBL" id="CM023474">
    <property type="protein sequence ID" value="KAH7950379.1"/>
    <property type="molecule type" value="Genomic_DNA"/>
</dbReference>
<accession>A0ACB8CTA0</accession>
<sequence length="243" mass="27383">MAVSCFALAQVLIFSQMCRVLDILEDYCLMRRFKYCRLDGQTRVEDRQQQMKLFNENPDYFVFLLSTRAGGLGINLTGADTVVLYDSDWNPQCDLQAMDRCHRIGQTRPVLVYRLVTRGTVEQRMIEMAGAKRRLEKIIMQKGKFAKVGKDASKVGSLSPQELLDLLHSSDHSAVIDAGSSVLSKAELDALLDRTRLATDRSSAANRLFEPGPETFPSKLSPSKKPRSTLRTSTRGSLRTFQR</sequence>
<comment type="caution">
    <text evidence="1">The sequence shown here is derived from an EMBL/GenBank/DDBJ whole genome shotgun (WGS) entry which is preliminary data.</text>
</comment>
<organism evidence="1 2">
    <name type="scientific">Dermacentor silvarum</name>
    <name type="common">Tick</name>
    <dbReference type="NCBI Taxonomy" id="543639"/>
    <lineage>
        <taxon>Eukaryota</taxon>
        <taxon>Metazoa</taxon>
        <taxon>Ecdysozoa</taxon>
        <taxon>Arthropoda</taxon>
        <taxon>Chelicerata</taxon>
        <taxon>Arachnida</taxon>
        <taxon>Acari</taxon>
        <taxon>Parasitiformes</taxon>
        <taxon>Ixodida</taxon>
        <taxon>Ixodoidea</taxon>
        <taxon>Ixodidae</taxon>
        <taxon>Rhipicephalinae</taxon>
        <taxon>Dermacentor</taxon>
    </lineage>
</organism>
<reference evidence="1" key="1">
    <citation type="submission" date="2020-05" db="EMBL/GenBank/DDBJ databases">
        <title>Large-scale comparative analyses of tick genomes elucidate their genetic diversity and vector capacities.</title>
        <authorList>
            <person name="Jia N."/>
            <person name="Wang J."/>
            <person name="Shi W."/>
            <person name="Du L."/>
            <person name="Sun Y."/>
            <person name="Zhan W."/>
            <person name="Jiang J."/>
            <person name="Wang Q."/>
            <person name="Zhang B."/>
            <person name="Ji P."/>
            <person name="Sakyi L.B."/>
            <person name="Cui X."/>
            <person name="Yuan T."/>
            <person name="Jiang B."/>
            <person name="Yang W."/>
            <person name="Lam T.T.-Y."/>
            <person name="Chang Q."/>
            <person name="Ding S."/>
            <person name="Wang X."/>
            <person name="Zhu J."/>
            <person name="Ruan X."/>
            <person name="Zhao L."/>
            <person name="Wei J."/>
            <person name="Que T."/>
            <person name="Du C."/>
            <person name="Cheng J."/>
            <person name="Dai P."/>
            <person name="Han X."/>
            <person name="Huang E."/>
            <person name="Gao Y."/>
            <person name="Liu J."/>
            <person name="Shao H."/>
            <person name="Ye R."/>
            <person name="Li L."/>
            <person name="Wei W."/>
            <person name="Wang X."/>
            <person name="Wang C."/>
            <person name="Yang T."/>
            <person name="Huo Q."/>
            <person name="Li W."/>
            <person name="Guo W."/>
            <person name="Chen H."/>
            <person name="Zhou L."/>
            <person name="Ni X."/>
            <person name="Tian J."/>
            <person name="Zhou Y."/>
            <person name="Sheng Y."/>
            <person name="Liu T."/>
            <person name="Pan Y."/>
            <person name="Xia L."/>
            <person name="Li J."/>
            <person name="Zhao F."/>
            <person name="Cao W."/>
        </authorList>
    </citation>
    <scope>NUCLEOTIDE SEQUENCE</scope>
    <source>
        <strain evidence="1">Dsil-2018</strain>
    </source>
</reference>